<dbReference type="InterPro" id="IPR034660">
    <property type="entry name" value="DinB/YfiT-like"/>
</dbReference>
<organism evidence="1 2">
    <name type="scientific">Nostocoides vanveenii</name>
    <dbReference type="NCBI Taxonomy" id="330835"/>
    <lineage>
        <taxon>Bacteria</taxon>
        <taxon>Bacillati</taxon>
        <taxon>Actinomycetota</taxon>
        <taxon>Actinomycetes</taxon>
        <taxon>Micrococcales</taxon>
        <taxon>Intrasporangiaceae</taxon>
        <taxon>Nostocoides</taxon>
    </lineage>
</organism>
<dbReference type="Proteomes" id="UP001501475">
    <property type="component" value="Unassembled WGS sequence"/>
</dbReference>
<evidence type="ECO:0000313" key="1">
    <source>
        <dbReference type="EMBL" id="GAA1755194.1"/>
    </source>
</evidence>
<dbReference type="Pfam" id="PF04978">
    <property type="entry name" value="MST"/>
    <property type="match status" value="1"/>
</dbReference>
<comment type="caution">
    <text evidence="1">The sequence shown here is derived from an EMBL/GenBank/DDBJ whole genome shotgun (WGS) entry which is preliminary data.</text>
</comment>
<dbReference type="Gene3D" id="1.20.120.450">
    <property type="entry name" value="dinb family like domain"/>
    <property type="match status" value="1"/>
</dbReference>
<protein>
    <submittedName>
        <fullName evidence="1">DinB family protein</fullName>
    </submittedName>
</protein>
<dbReference type="EMBL" id="BAAAPN010000034">
    <property type="protein sequence ID" value="GAA1755194.1"/>
    <property type="molecule type" value="Genomic_DNA"/>
</dbReference>
<evidence type="ECO:0000313" key="2">
    <source>
        <dbReference type="Proteomes" id="UP001501475"/>
    </source>
</evidence>
<dbReference type="SUPFAM" id="SSF109854">
    <property type="entry name" value="DinB/YfiT-like putative metalloenzymes"/>
    <property type="match status" value="1"/>
</dbReference>
<sequence length="179" mass="19651">MSDPILPPRDIPAAPAEVEALLVILHRNRRTFAWKSFGLDHAAMNRTLPPSTLTLAGLVKHLALVEDHYFTHQLMGRDYPVVWAPLAENANWDFESSALDTPDELQELWLAAVARSESATQEALADGGLDRLVADSGGGEPFNLRRVMLDLIEEYARHTGHADLIRESIDGLVGEGAPP</sequence>
<keyword evidence="2" id="KW-1185">Reference proteome</keyword>
<proteinExistence type="predicted"/>
<dbReference type="RefSeq" id="WP_344063983.1">
    <property type="nucleotide sequence ID" value="NZ_BAAAPN010000034.1"/>
</dbReference>
<accession>A0ABN2KG54</accession>
<gene>
    <name evidence="1" type="ORF">GCM10009810_13750</name>
</gene>
<name>A0ABN2KG54_9MICO</name>
<reference evidence="1 2" key="1">
    <citation type="journal article" date="2019" name="Int. J. Syst. Evol. Microbiol.">
        <title>The Global Catalogue of Microorganisms (GCM) 10K type strain sequencing project: providing services to taxonomists for standard genome sequencing and annotation.</title>
        <authorList>
            <consortium name="The Broad Institute Genomics Platform"/>
            <consortium name="The Broad Institute Genome Sequencing Center for Infectious Disease"/>
            <person name="Wu L."/>
            <person name="Ma J."/>
        </authorList>
    </citation>
    <scope>NUCLEOTIDE SEQUENCE [LARGE SCALE GENOMIC DNA]</scope>
    <source>
        <strain evidence="1 2">JCM 15591</strain>
    </source>
</reference>
<dbReference type="InterPro" id="IPR007061">
    <property type="entry name" value="MST-like"/>
</dbReference>